<feature type="domain" description="UspA" evidence="2">
    <location>
        <begin position="152"/>
        <end position="289"/>
    </location>
</feature>
<dbReference type="SUPFAM" id="SSF52402">
    <property type="entry name" value="Adenine nucleotide alpha hydrolases-like"/>
    <property type="match status" value="2"/>
</dbReference>
<keyword evidence="4" id="KW-1185">Reference proteome</keyword>
<dbReference type="Gene3D" id="3.40.50.620">
    <property type="entry name" value="HUPs"/>
    <property type="match status" value="2"/>
</dbReference>
<evidence type="ECO:0000313" key="3">
    <source>
        <dbReference type="EMBL" id="TCC16036.1"/>
    </source>
</evidence>
<accession>A0A4R0HX57</accession>
<dbReference type="Proteomes" id="UP000292695">
    <property type="component" value="Unassembled WGS sequence"/>
</dbReference>
<organism evidence="3 4">
    <name type="scientific">Kribbella sindirgiensis</name>
    <dbReference type="NCBI Taxonomy" id="1124744"/>
    <lineage>
        <taxon>Bacteria</taxon>
        <taxon>Bacillati</taxon>
        <taxon>Actinomycetota</taxon>
        <taxon>Actinomycetes</taxon>
        <taxon>Propionibacteriales</taxon>
        <taxon>Kribbellaceae</taxon>
        <taxon>Kribbella</taxon>
    </lineage>
</organism>
<comment type="similarity">
    <text evidence="1">Belongs to the universal stress protein A family.</text>
</comment>
<protein>
    <submittedName>
        <fullName evidence="3">Universal stress protein</fullName>
    </submittedName>
</protein>
<dbReference type="PANTHER" id="PTHR46553:SF3">
    <property type="entry name" value="ADENINE NUCLEOTIDE ALPHA HYDROLASES-LIKE SUPERFAMILY PROTEIN"/>
    <property type="match status" value="1"/>
</dbReference>
<dbReference type="InterPro" id="IPR006016">
    <property type="entry name" value="UspA"/>
</dbReference>
<dbReference type="Pfam" id="PF00582">
    <property type="entry name" value="Usp"/>
    <property type="match status" value="2"/>
</dbReference>
<dbReference type="InterPro" id="IPR006015">
    <property type="entry name" value="Universal_stress_UspA"/>
</dbReference>
<feature type="domain" description="UspA" evidence="2">
    <location>
        <begin position="3"/>
        <end position="140"/>
    </location>
</feature>
<proteinExistence type="inferred from homology"/>
<gene>
    <name evidence="3" type="ORF">E0H50_40875</name>
</gene>
<dbReference type="OrthoDB" id="3873975at2"/>
<comment type="caution">
    <text evidence="3">The sequence shown here is derived from an EMBL/GenBank/DDBJ whole genome shotgun (WGS) entry which is preliminary data.</text>
</comment>
<name>A0A4R0HX57_9ACTN</name>
<dbReference type="PRINTS" id="PR01438">
    <property type="entry name" value="UNVRSLSTRESS"/>
</dbReference>
<dbReference type="InterPro" id="IPR014729">
    <property type="entry name" value="Rossmann-like_a/b/a_fold"/>
</dbReference>
<evidence type="ECO:0000259" key="2">
    <source>
        <dbReference type="Pfam" id="PF00582"/>
    </source>
</evidence>
<dbReference type="PANTHER" id="PTHR46553">
    <property type="entry name" value="ADENINE NUCLEOTIDE ALPHA HYDROLASES-LIKE SUPERFAMILY PROTEIN"/>
    <property type="match status" value="1"/>
</dbReference>
<evidence type="ECO:0000256" key="1">
    <source>
        <dbReference type="ARBA" id="ARBA00008791"/>
    </source>
</evidence>
<dbReference type="EMBL" id="SJKA01000030">
    <property type="protein sequence ID" value="TCC16036.1"/>
    <property type="molecule type" value="Genomic_DNA"/>
</dbReference>
<evidence type="ECO:0000313" key="4">
    <source>
        <dbReference type="Proteomes" id="UP000292695"/>
    </source>
</evidence>
<reference evidence="3 4" key="1">
    <citation type="submission" date="2019-02" db="EMBL/GenBank/DDBJ databases">
        <title>Kribbella capetownensis sp. nov. and Kribbella speibonae sp. nov., isolated from soil.</title>
        <authorList>
            <person name="Curtis S.M."/>
            <person name="Norton I."/>
            <person name="Everest G.J."/>
            <person name="Meyers P.R."/>
        </authorList>
    </citation>
    <scope>NUCLEOTIDE SEQUENCE [LARGE SCALE GENOMIC DNA]</scope>
    <source>
        <strain evidence="3 4">DSM 27082</strain>
    </source>
</reference>
<dbReference type="RefSeq" id="WP_131296551.1">
    <property type="nucleotide sequence ID" value="NZ_SJKA01000030.1"/>
</dbReference>
<sequence>MDKPVVIGYDGSPASAAAARWAASAAQRLGLRVRMIHAVHRPVVHSSGGAAAGLGMDVLVRPAEQLLDRACEELRAGYPGVLIDADVRIGEAVPILLRAATEASLLVLGSRGLGELRDRAEGSVMAHLATGASCPVVVVPEGWTAQPDRHAPVVVGIDGSELSRKAVAFAFAYAERTGASVTAVLAWRDSQSTGPGDMLFPVQDLEVVEEDGAAELGEAIAGQAVDHPDVQVTEKLVHGTASTVLVGESEGAELLVVGSRGRGPVRGLLLGSVSRAVLRHAACPVAVVR</sequence>
<dbReference type="AlphaFoldDB" id="A0A4R0HX57"/>